<gene>
    <name evidence="1" type="ORF">E2562_035717</name>
</gene>
<dbReference type="AlphaFoldDB" id="A0A6G1C0P7"/>
<reference evidence="1 2" key="1">
    <citation type="submission" date="2019-11" db="EMBL/GenBank/DDBJ databases">
        <title>Whole genome sequence of Oryza granulata.</title>
        <authorList>
            <person name="Li W."/>
        </authorList>
    </citation>
    <scope>NUCLEOTIDE SEQUENCE [LARGE SCALE GENOMIC DNA]</scope>
    <source>
        <strain evidence="2">cv. Menghai</strain>
        <tissue evidence="1">Leaf</tissue>
    </source>
</reference>
<keyword evidence="2" id="KW-1185">Reference proteome</keyword>
<accession>A0A6G1C0P7</accession>
<evidence type="ECO:0000313" key="2">
    <source>
        <dbReference type="Proteomes" id="UP000479710"/>
    </source>
</evidence>
<sequence length="88" mass="9647">MAVPLEYLGEKQQYKLCMYDLEIERSSNISLNSRGLKEVRGGEHEGEAMSSHLPARMCCYASMQRRMAFGSVASVLASAQASSGVKLT</sequence>
<name>A0A6G1C0P7_9ORYZ</name>
<dbReference type="EMBL" id="SPHZ02000011">
    <property type="protein sequence ID" value="KAF0894205.1"/>
    <property type="molecule type" value="Genomic_DNA"/>
</dbReference>
<proteinExistence type="predicted"/>
<protein>
    <submittedName>
        <fullName evidence="1">Uncharacterized protein</fullName>
    </submittedName>
</protein>
<evidence type="ECO:0000313" key="1">
    <source>
        <dbReference type="EMBL" id="KAF0894205.1"/>
    </source>
</evidence>
<organism evidence="1 2">
    <name type="scientific">Oryza meyeriana var. granulata</name>
    <dbReference type="NCBI Taxonomy" id="110450"/>
    <lineage>
        <taxon>Eukaryota</taxon>
        <taxon>Viridiplantae</taxon>
        <taxon>Streptophyta</taxon>
        <taxon>Embryophyta</taxon>
        <taxon>Tracheophyta</taxon>
        <taxon>Spermatophyta</taxon>
        <taxon>Magnoliopsida</taxon>
        <taxon>Liliopsida</taxon>
        <taxon>Poales</taxon>
        <taxon>Poaceae</taxon>
        <taxon>BOP clade</taxon>
        <taxon>Oryzoideae</taxon>
        <taxon>Oryzeae</taxon>
        <taxon>Oryzinae</taxon>
        <taxon>Oryza</taxon>
        <taxon>Oryza meyeriana</taxon>
    </lineage>
</organism>
<comment type="caution">
    <text evidence="1">The sequence shown here is derived from an EMBL/GenBank/DDBJ whole genome shotgun (WGS) entry which is preliminary data.</text>
</comment>
<dbReference type="Proteomes" id="UP000479710">
    <property type="component" value="Unassembled WGS sequence"/>
</dbReference>